<dbReference type="PROSITE" id="PS51257">
    <property type="entry name" value="PROKAR_LIPOPROTEIN"/>
    <property type="match status" value="1"/>
</dbReference>
<dbReference type="InterPro" id="IPR011990">
    <property type="entry name" value="TPR-like_helical_dom_sf"/>
</dbReference>
<organism evidence="9 10">
    <name type="scientific">Chitinophaga horti</name>
    <dbReference type="NCBI Taxonomy" id="2920382"/>
    <lineage>
        <taxon>Bacteria</taxon>
        <taxon>Pseudomonadati</taxon>
        <taxon>Bacteroidota</taxon>
        <taxon>Chitinophagia</taxon>
        <taxon>Chitinophagales</taxon>
        <taxon>Chitinophagaceae</taxon>
        <taxon>Chitinophaga</taxon>
    </lineage>
</organism>
<dbReference type="RefSeq" id="WP_264283272.1">
    <property type="nucleotide sequence ID" value="NZ_CP107006.1"/>
</dbReference>
<protein>
    <submittedName>
        <fullName evidence="9">RagB/SusD family nutrient uptake outer membrane protein</fullName>
    </submittedName>
</protein>
<gene>
    <name evidence="9" type="ORF">MKQ68_10600</name>
</gene>
<sequence length="604" mass="66189">MRFLKHIKLSSVAAGLCTTLLLSACNPDFFEIEDPSGIEDFQIWEDEGAIGLFLNRTYGLVMPQWPVLGSIHNTSDELNNANTAFLYGQLLENSVTDIGTSASITNNRYADVRRCNTAIEGINSSATLSEAARKTLKGQFFFLRGFSYFKFVRLYGGVPLVLKAQGQGDNDLAVPRAKTSECIAQIGADMDSAAAYLPAAWTGNDIGRATRAAALAVKAKAFLYWASPQFNPTNNTARWESAYTACKAAYDQGVADGYGLLANYGNIFFAEDNKEVLIVRKYNASKDMGNNVEHSTRPFSETITGGGSNQPTWNLVQAYLMKNGLPITHGSSGYNAIQFWKDRDPRFNATIAFNGDVWPLSGKAGRKQWSYKGVPDEAGGSIATGFYCKRLVNVSLTPTQAVYNSNSGGGSGIDWIEMRFAEVMLNLAEAANETGKMDEAKTMVREVRKRAGIVEGAFDYGLALATDVASMRSLLLNERQIEFAFEGMRNYDLRRTRNLGLLTARQSYILAPRSPYVAGTGNDATKIYLDRVGANGLKNRDTANLDNLAVYSAMFNAEINSLEGANTISLPDKYYVYPLPNTFTRTSVIQQTIGWSGGTFDPYQ</sequence>
<keyword evidence="10" id="KW-1185">Reference proteome</keyword>
<accession>A0ABY6J7A4</accession>
<feature type="domain" description="RagB/SusD" evidence="7">
    <location>
        <begin position="283"/>
        <end position="595"/>
    </location>
</feature>
<comment type="similarity">
    <text evidence="2">Belongs to the SusD family.</text>
</comment>
<keyword evidence="4" id="KW-0472">Membrane</keyword>
<reference evidence="9" key="1">
    <citation type="submission" date="2022-10" db="EMBL/GenBank/DDBJ databases">
        <title>Chitinophaga sp. nov., isolated from soil.</title>
        <authorList>
            <person name="Jeon C.O."/>
        </authorList>
    </citation>
    <scope>NUCLEOTIDE SEQUENCE</scope>
    <source>
        <strain evidence="9">R8</strain>
    </source>
</reference>
<feature type="signal peptide" evidence="6">
    <location>
        <begin position="1"/>
        <end position="24"/>
    </location>
</feature>
<comment type="subcellular location">
    <subcellularLocation>
        <location evidence="1">Cell outer membrane</location>
    </subcellularLocation>
</comment>
<evidence type="ECO:0000256" key="3">
    <source>
        <dbReference type="ARBA" id="ARBA00022729"/>
    </source>
</evidence>
<dbReference type="Pfam" id="PF07980">
    <property type="entry name" value="SusD_RagB"/>
    <property type="match status" value="1"/>
</dbReference>
<evidence type="ECO:0000256" key="5">
    <source>
        <dbReference type="ARBA" id="ARBA00023237"/>
    </source>
</evidence>
<feature type="domain" description="SusD-like N-terminal" evidence="8">
    <location>
        <begin position="99"/>
        <end position="223"/>
    </location>
</feature>
<feature type="chain" id="PRO_5045583294" evidence="6">
    <location>
        <begin position="25"/>
        <end position="604"/>
    </location>
</feature>
<dbReference type="InterPro" id="IPR033985">
    <property type="entry name" value="SusD-like_N"/>
</dbReference>
<proteinExistence type="inferred from homology"/>
<evidence type="ECO:0000313" key="10">
    <source>
        <dbReference type="Proteomes" id="UP001162741"/>
    </source>
</evidence>
<keyword evidence="3 6" id="KW-0732">Signal</keyword>
<dbReference type="InterPro" id="IPR012944">
    <property type="entry name" value="SusD_RagB_dom"/>
</dbReference>
<dbReference type="SUPFAM" id="SSF48452">
    <property type="entry name" value="TPR-like"/>
    <property type="match status" value="1"/>
</dbReference>
<evidence type="ECO:0000259" key="8">
    <source>
        <dbReference type="Pfam" id="PF14322"/>
    </source>
</evidence>
<dbReference type="EMBL" id="CP107006">
    <property type="protein sequence ID" value="UYQ95550.1"/>
    <property type="molecule type" value="Genomic_DNA"/>
</dbReference>
<evidence type="ECO:0000256" key="4">
    <source>
        <dbReference type="ARBA" id="ARBA00023136"/>
    </source>
</evidence>
<evidence type="ECO:0000256" key="1">
    <source>
        <dbReference type="ARBA" id="ARBA00004442"/>
    </source>
</evidence>
<evidence type="ECO:0000259" key="7">
    <source>
        <dbReference type="Pfam" id="PF07980"/>
    </source>
</evidence>
<dbReference type="Proteomes" id="UP001162741">
    <property type="component" value="Chromosome"/>
</dbReference>
<keyword evidence="5" id="KW-0998">Cell outer membrane</keyword>
<dbReference type="Gene3D" id="1.25.40.390">
    <property type="match status" value="1"/>
</dbReference>
<evidence type="ECO:0000256" key="2">
    <source>
        <dbReference type="ARBA" id="ARBA00006275"/>
    </source>
</evidence>
<dbReference type="Pfam" id="PF14322">
    <property type="entry name" value="SusD-like_3"/>
    <property type="match status" value="1"/>
</dbReference>
<evidence type="ECO:0000313" key="9">
    <source>
        <dbReference type="EMBL" id="UYQ95550.1"/>
    </source>
</evidence>
<name>A0ABY6J7A4_9BACT</name>
<evidence type="ECO:0000256" key="6">
    <source>
        <dbReference type="SAM" id="SignalP"/>
    </source>
</evidence>